<feature type="domain" description="Serpin" evidence="3">
    <location>
        <begin position="68"/>
        <end position="412"/>
    </location>
</feature>
<feature type="non-terminal residue" evidence="4">
    <location>
        <position position="439"/>
    </location>
</feature>
<dbReference type="SMART" id="SM00093">
    <property type="entry name" value="SERPIN"/>
    <property type="match status" value="1"/>
</dbReference>
<name>A0A7K4KKN3_9AVES</name>
<reference evidence="4 5" key="1">
    <citation type="submission" date="2019-09" db="EMBL/GenBank/DDBJ databases">
        <title>Bird 10,000 Genomes (B10K) Project - Family phase.</title>
        <authorList>
            <person name="Zhang G."/>
        </authorList>
    </citation>
    <scope>NUCLEOTIDE SEQUENCE [LARGE SCALE GENOMIC DNA]</scope>
    <source>
        <strain evidence="4">B10K-MSB-42743</strain>
        <tissue evidence="4">Heart</tissue>
    </source>
</reference>
<feature type="compositionally biased region" description="Low complexity" evidence="2">
    <location>
        <begin position="12"/>
        <end position="24"/>
    </location>
</feature>
<dbReference type="PROSITE" id="PS00284">
    <property type="entry name" value="SERPIN"/>
    <property type="match status" value="1"/>
</dbReference>
<sequence>DSTADTWEDIHGPTTPLTTTSPTPGSGGDGGPGDVSSSEEEDEGQDKTCDKIGKKSHSLAKGLMKFSFELLREAQLESSGDNVILSPLSIALALSHLALGAANQTERRLLEALRLAPAPCVHHALRNARGRLPEALLGAAARLYLRKGFEVKEKFLEDSERFYGAKPATLSGNSERDLVAINKWVELATNGQIPSFLRQLPADTVMLLLSAIHFHGFWRNKFDANLTGPDIFHLDNDFTVPVEMMRAQKYPLSWFTLEPLDIQVAKFPFKGNMSFLAIVPDQFGWNVSHVLENFPYEQLRSLFPKEVPTAVKIPKLKLDYHLELNKVLSQMGLQELFTNPDLRRITEEPLFVSSIQHQATLELKEDGVEASSATGIMLSRSFSAFSLDRPFLFIIFDEETGIPLFIGSIQNPNPNAAPHRKEPQDSSNATDVTKYPRPK</sequence>
<evidence type="ECO:0000256" key="1">
    <source>
        <dbReference type="RuleBase" id="RU000411"/>
    </source>
</evidence>
<dbReference type="InterPro" id="IPR036186">
    <property type="entry name" value="Serpin_sf"/>
</dbReference>
<evidence type="ECO:0000313" key="5">
    <source>
        <dbReference type="Proteomes" id="UP000545332"/>
    </source>
</evidence>
<dbReference type="Gene3D" id="2.30.39.10">
    <property type="entry name" value="Alpha-1-antitrypsin, domain 1"/>
    <property type="match status" value="1"/>
</dbReference>
<evidence type="ECO:0000313" key="4">
    <source>
        <dbReference type="EMBL" id="NWI16929.1"/>
    </source>
</evidence>
<dbReference type="GO" id="GO:0004867">
    <property type="term" value="F:serine-type endopeptidase inhibitor activity"/>
    <property type="evidence" value="ECO:0007669"/>
    <property type="project" value="InterPro"/>
</dbReference>
<protein>
    <submittedName>
        <fullName evidence="4">A2AP protein</fullName>
    </submittedName>
</protein>
<dbReference type="Proteomes" id="UP000545332">
    <property type="component" value="Unassembled WGS sequence"/>
</dbReference>
<dbReference type="InterPro" id="IPR033833">
    <property type="entry name" value="Alpha2AP_serpin_dom"/>
</dbReference>
<dbReference type="InterPro" id="IPR042185">
    <property type="entry name" value="Serpin_sf_2"/>
</dbReference>
<comment type="caution">
    <text evidence="4">The sequence shown here is derived from an EMBL/GenBank/DDBJ whole genome shotgun (WGS) entry which is preliminary data.</text>
</comment>
<dbReference type="InterPro" id="IPR023795">
    <property type="entry name" value="Serpin_CS"/>
</dbReference>
<organism evidence="4 5">
    <name type="scientific">Crypturellus soui</name>
    <dbReference type="NCBI Taxonomy" id="458187"/>
    <lineage>
        <taxon>Eukaryota</taxon>
        <taxon>Metazoa</taxon>
        <taxon>Chordata</taxon>
        <taxon>Craniata</taxon>
        <taxon>Vertebrata</taxon>
        <taxon>Euteleostomi</taxon>
        <taxon>Archelosauria</taxon>
        <taxon>Archosauria</taxon>
        <taxon>Dinosauria</taxon>
        <taxon>Saurischia</taxon>
        <taxon>Theropoda</taxon>
        <taxon>Coelurosauria</taxon>
        <taxon>Aves</taxon>
        <taxon>Palaeognathae</taxon>
        <taxon>Tinamiformes</taxon>
        <taxon>Tinamidae</taxon>
        <taxon>Crypturellus</taxon>
    </lineage>
</organism>
<dbReference type="AlphaFoldDB" id="A0A7K4KKN3"/>
<dbReference type="PANTHER" id="PTHR11461">
    <property type="entry name" value="SERINE PROTEASE INHIBITOR, SERPIN"/>
    <property type="match status" value="1"/>
</dbReference>
<keyword evidence="5" id="KW-1185">Reference proteome</keyword>
<dbReference type="EMBL" id="VWPX01013460">
    <property type="protein sequence ID" value="NWI16929.1"/>
    <property type="molecule type" value="Genomic_DNA"/>
</dbReference>
<feature type="non-terminal residue" evidence="4">
    <location>
        <position position="1"/>
    </location>
</feature>
<dbReference type="InterPro" id="IPR042178">
    <property type="entry name" value="Serpin_sf_1"/>
</dbReference>
<evidence type="ECO:0000259" key="3">
    <source>
        <dbReference type="SMART" id="SM00093"/>
    </source>
</evidence>
<accession>A0A7K4KKN3</accession>
<dbReference type="CDD" id="cd02053">
    <property type="entry name" value="serpinF2_A2AP"/>
    <property type="match status" value="1"/>
</dbReference>
<evidence type="ECO:0000256" key="2">
    <source>
        <dbReference type="SAM" id="MobiDB-lite"/>
    </source>
</evidence>
<dbReference type="Gene3D" id="3.30.497.10">
    <property type="entry name" value="Antithrombin, subunit I, domain 2"/>
    <property type="match status" value="1"/>
</dbReference>
<comment type="similarity">
    <text evidence="1">Belongs to the serpin family.</text>
</comment>
<dbReference type="PANTHER" id="PTHR11461:SF20">
    <property type="entry name" value="ALPHA-2-ANTIPLASMIN"/>
    <property type="match status" value="1"/>
</dbReference>
<dbReference type="Pfam" id="PF00079">
    <property type="entry name" value="Serpin"/>
    <property type="match status" value="1"/>
</dbReference>
<dbReference type="InterPro" id="IPR023796">
    <property type="entry name" value="Serpin_dom"/>
</dbReference>
<gene>
    <name evidence="4" type="primary">Serpinf2</name>
    <name evidence="4" type="ORF">CRYSOU_R09218</name>
</gene>
<dbReference type="GO" id="GO:0051918">
    <property type="term" value="P:negative regulation of fibrinolysis"/>
    <property type="evidence" value="ECO:0007669"/>
    <property type="project" value="InterPro"/>
</dbReference>
<dbReference type="GO" id="GO:0005615">
    <property type="term" value="C:extracellular space"/>
    <property type="evidence" value="ECO:0007669"/>
    <property type="project" value="InterPro"/>
</dbReference>
<dbReference type="InterPro" id="IPR000215">
    <property type="entry name" value="Serpin_fam"/>
</dbReference>
<dbReference type="SUPFAM" id="SSF56574">
    <property type="entry name" value="Serpins"/>
    <property type="match status" value="1"/>
</dbReference>
<proteinExistence type="inferred from homology"/>
<feature type="region of interest" description="Disordered" evidence="2">
    <location>
        <begin position="413"/>
        <end position="439"/>
    </location>
</feature>
<feature type="region of interest" description="Disordered" evidence="2">
    <location>
        <begin position="1"/>
        <end position="53"/>
    </location>
</feature>
<dbReference type="OrthoDB" id="9947020at2759"/>